<dbReference type="EMBL" id="ATLV01024200">
    <property type="status" value="NOT_ANNOTATED_CDS"/>
    <property type="molecule type" value="Genomic_DNA"/>
</dbReference>
<dbReference type="VEuPathDB" id="VectorBase:ASIC019024"/>
<keyword evidence="4" id="KW-1185">Reference proteome</keyword>
<evidence type="ECO:0000313" key="4">
    <source>
        <dbReference type="Proteomes" id="UP000030765"/>
    </source>
</evidence>
<protein>
    <submittedName>
        <fullName evidence="2 3">Uncharacterized protein</fullName>
    </submittedName>
</protein>
<proteinExistence type="predicted"/>
<gene>
    <name evidence="2" type="ORF">ZHAS_00019024</name>
</gene>
<dbReference type="Proteomes" id="UP000030765">
    <property type="component" value="Unassembled WGS sequence"/>
</dbReference>
<evidence type="ECO:0000313" key="3">
    <source>
        <dbReference type="EnsemblMetazoa" id="ASIC019024-PA"/>
    </source>
</evidence>
<dbReference type="EnsemblMetazoa" id="ASIC019024-RA">
    <property type="protein sequence ID" value="ASIC019024-PA"/>
    <property type="gene ID" value="ASIC019024"/>
</dbReference>
<reference evidence="3" key="2">
    <citation type="submission" date="2020-05" db="UniProtKB">
        <authorList>
            <consortium name="EnsemblMetazoa"/>
        </authorList>
    </citation>
    <scope>IDENTIFICATION</scope>
</reference>
<feature type="region of interest" description="Disordered" evidence="1">
    <location>
        <begin position="46"/>
        <end position="96"/>
    </location>
</feature>
<sequence length="96" mass="10761">MEKQTFRSLSDADILFGEPSSAGEDDRNALNGWNRRITCWGPHRIRHTHRQNPAPRDSWYCSGGASATSGKPSEAATTPHGGFLRISRPRDRVRSR</sequence>
<organism evidence="2">
    <name type="scientific">Anopheles sinensis</name>
    <name type="common">Mosquito</name>
    <dbReference type="NCBI Taxonomy" id="74873"/>
    <lineage>
        <taxon>Eukaryota</taxon>
        <taxon>Metazoa</taxon>
        <taxon>Ecdysozoa</taxon>
        <taxon>Arthropoda</taxon>
        <taxon>Hexapoda</taxon>
        <taxon>Insecta</taxon>
        <taxon>Pterygota</taxon>
        <taxon>Neoptera</taxon>
        <taxon>Endopterygota</taxon>
        <taxon>Diptera</taxon>
        <taxon>Nematocera</taxon>
        <taxon>Culicoidea</taxon>
        <taxon>Culicidae</taxon>
        <taxon>Anophelinae</taxon>
        <taxon>Anopheles</taxon>
    </lineage>
</organism>
<accession>A0A084WL86</accession>
<reference evidence="2 4" key="1">
    <citation type="journal article" date="2014" name="BMC Genomics">
        <title>Genome sequence of Anopheles sinensis provides insight into genetics basis of mosquito competence for malaria parasites.</title>
        <authorList>
            <person name="Zhou D."/>
            <person name="Zhang D."/>
            <person name="Ding G."/>
            <person name="Shi L."/>
            <person name="Hou Q."/>
            <person name="Ye Y."/>
            <person name="Xu Y."/>
            <person name="Zhou H."/>
            <person name="Xiong C."/>
            <person name="Li S."/>
            <person name="Yu J."/>
            <person name="Hong S."/>
            <person name="Yu X."/>
            <person name="Zou P."/>
            <person name="Chen C."/>
            <person name="Chang X."/>
            <person name="Wang W."/>
            <person name="Lv Y."/>
            <person name="Sun Y."/>
            <person name="Ma L."/>
            <person name="Shen B."/>
            <person name="Zhu C."/>
        </authorList>
    </citation>
    <scope>NUCLEOTIDE SEQUENCE [LARGE SCALE GENOMIC DNA]</scope>
</reference>
<dbReference type="EMBL" id="KE525350">
    <property type="protein sequence ID" value="KFB50980.1"/>
    <property type="molecule type" value="Genomic_DNA"/>
</dbReference>
<dbReference type="AlphaFoldDB" id="A0A084WL86"/>
<evidence type="ECO:0000256" key="1">
    <source>
        <dbReference type="SAM" id="MobiDB-lite"/>
    </source>
</evidence>
<evidence type="ECO:0000313" key="2">
    <source>
        <dbReference type="EMBL" id="KFB50980.1"/>
    </source>
</evidence>
<name>A0A084WL86_ANOSI</name>
<feature type="region of interest" description="Disordered" evidence="1">
    <location>
        <begin position="1"/>
        <end position="29"/>
    </location>
</feature>